<dbReference type="Pfam" id="PF15698">
    <property type="entry name" value="Phosphatase"/>
    <property type="match status" value="1"/>
</dbReference>
<dbReference type="InterPro" id="IPR031423">
    <property type="entry name" value="Phosphatase_SCO2771"/>
</dbReference>
<evidence type="ECO:0000313" key="1">
    <source>
        <dbReference type="EMBL" id="MFD0886318.1"/>
    </source>
</evidence>
<dbReference type="Proteomes" id="UP001597024">
    <property type="component" value="Unassembled WGS sequence"/>
</dbReference>
<comment type="caution">
    <text evidence="1">The sequence shown here is derived from an EMBL/GenBank/DDBJ whole genome shotgun (WGS) entry which is preliminary data.</text>
</comment>
<protein>
    <submittedName>
        <fullName evidence="1">Phosphatase</fullName>
    </submittedName>
</protein>
<organism evidence="1 2">
    <name type="scientific">Streptosporangium algeriense</name>
    <dbReference type="NCBI Taxonomy" id="1682748"/>
    <lineage>
        <taxon>Bacteria</taxon>
        <taxon>Bacillati</taxon>
        <taxon>Actinomycetota</taxon>
        <taxon>Actinomycetes</taxon>
        <taxon>Streptosporangiales</taxon>
        <taxon>Streptosporangiaceae</taxon>
        <taxon>Streptosporangium</taxon>
    </lineage>
</organism>
<evidence type="ECO:0000313" key="2">
    <source>
        <dbReference type="Proteomes" id="UP001597024"/>
    </source>
</evidence>
<keyword evidence="2" id="KW-1185">Reference proteome</keyword>
<proteinExistence type="predicted"/>
<sequence>MTRENLRAHLVRTRIAGDVATSRENNLDHYRALAEREPRHLFGLSPEGRWDERDVLELMAKAAGVVADPDHRSGQDTIDPDLTIDAVEAMGDTIAGALRVGSPRVLIATGHPTGLLAVHLVLAELLDRYGATLLSPAEGWSHRSPTTGRKHEIRYLGGVAMVADRGNLAHTHDAAPMEAMLAELGDGRPDLVIADHGWAGAAGEAGVLTVGFADSNDPALFVGEAEGKIAVTVPLDDNVLPRHYAPLTDHLIERVARALRRALHESDCPLRAFRACIPPASPPVCQFFSRCGRL</sequence>
<dbReference type="EMBL" id="JBHTHX010000574">
    <property type="protein sequence ID" value="MFD0886318.1"/>
    <property type="molecule type" value="Genomic_DNA"/>
</dbReference>
<accession>A0ABW3DR62</accession>
<name>A0ABW3DR62_9ACTN</name>
<reference evidence="2" key="1">
    <citation type="journal article" date="2019" name="Int. J. Syst. Evol. Microbiol.">
        <title>The Global Catalogue of Microorganisms (GCM) 10K type strain sequencing project: providing services to taxonomists for standard genome sequencing and annotation.</title>
        <authorList>
            <consortium name="The Broad Institute Genomics Platform"/>
            <consortium name="The Broad Institute Genome Sequencing Center for Infectious Disease"/>
            <person name="Wu L."/>
            <person name="Ma J."/>
        </authorList>
    </citation>
    <scope>NUCLEOTIDE SEQUENCE [LARGE SCALE GENOMIC DNA]</scope>
    <source>
        <strain evidence="2">CCUG 62974</strain>
    </source>
</reference>
<gene>
    <name evidence="1" type="ORF">ACFQ08_17365</name>
</gene>